<keyword evidence="5 6" id="KW-0472">Membrane</keyword>
<feature type="domain" description="ABC-2 type transporter transmembrane" evidence="7">
    <location>
        <begin position="23"/>
        <end position="355"/>
    </location>
</feature>
<dbReference type="GO" id="GO:0005886">
    <property type="term" value="C:plasma membrane"/>
    <property type="evidence" value="ECO:0007669"/>
    <property type="project" value="UniProtKB-SubCell"/>
</dbReference>
<dbReference type="PANTHER" id="PTHR30294:SF29">
    <property type="entry name" value="MULTIDRUG ABC TRANSPORTER PERMEASE YBHS-RELATED"/>
    <property type="match status" value="1"/>
</dbReference>
<feature type="transmembrane region" description="Helical" evidence="6">
    <location>
        <begin position="291"/>
        <end position="308"/>
    </location>
</feature>
<feature type="transmembrane region" description="Helical" evidence="6">
    <location>
        <begin position="314"/>
        <end position="334"/>
    </location>
</feature>
<name>A0A1T4PJ03_9FIRM</name>
<evidence type="ECO:0000256" key="6">
    <source>
        <dbReference type="SAM" id="Phobius"/>
    </source>
</evidence>
<evidence type="ECO:0000256" key="2">
    <source>
        <dbReference type="ARBA" id="ARBA00022475"/>
    </source>
</evidence>
<evidence type="ECO:0000313" key="8">
    <source>
        <dbReference type="EMBL" id="SJZ91523.1"/>
    </source>
</evidence>
<dbReference type="RefSeq" id="WP_159444147.1">
    <property type="nucleotide sequence ID" value="NZ_FMTO01000011.1"/>
</dbReference>
<feature type="transmembrane region" description="Helical" evidence="6">
    <location>
        <begin position="258"/>
        <end position="279"/>
    </location>
</feature>
<evidence type="ECO:0000313" key="9">
    <source>
        <dbReference type="Proteomes" id="UP000189857"/>
    </source>
</evidence>
<keyword evidence="4 6" id="KW-1133">Transmembrane helix</keyword>
<feature type="transmembrane region" description="Helical" evidence="6">
    <location>
        <begin position="20"/>
        <end position="38"/>
    </location>
</feature>
<dbReference type="EMBL" id="FUXA01000012">
    <property type="protein sequence ID" value="SJZ91523.1"/>
    <property type="molecule type" value="Genomic_DNA"/>
</dbReference>
<sequence>MRLLINRLYVMLKRTMIQPLYIVMLATLITLSVVYVNIPSKEKSLYIPAVIYNMDDSELSKEFNEEISEMTSIYHFYFVYSEDEVINDVLSEKANVGFIIPKGFFDDCISLNTSNKVIEYTTNSSRLPTVAREIVFSQLFDEIAPLIYKSHYASSVKSYYKKTLDKNELAELRETFNLNADEVFSTYQQNSSVFKNVEENKSNYTELTEVTKTELPIRKIAALFIFVASLIGTSAYLTDKEKKIYMRASKKDRFMLRISHITASLLPISLTSFICLLLIKEMHPVTLLFRMLIYVAVVGLYSVIISLILNSNRIFYKVLPVLLILTLVFSGVFFDIGKYNSFIRNISLFFPPYYF</sequence>
<proteinExistence type="predicted"/>
<accession>A0A1T4PJ03</accession>
<dbReference type="GO" id="GO:0140359">
    <property type="term" value="F:ABC-type transporter activity"/>
    <property type="evidence" value="ECO:0007669"/>
    <property type="project" value="InterPro"/>
</dbReference>
<dbReference type="PANTHER" id="PTHR30294">
    <property type="entry name" value="MEMBRANE COMPONENT OF ABC TRANSPORTER YHHJ-RELATED"/>
    <property type="match status" value="1"/>
</dbReference>
<keyword evidence="2" id="KW-1003">Cell membrane</keyword>
<evidence type="ECO:0000256" key="3">
    <source>
        <dbReference type="ARBA" id="ARBA00022692"/>
    </source>
</evidence>
<dbReference type="AlphaFoldDB" id="A0A1T4PJ03"/>
<evidence type="ECO:0000256" key="4">
    <source>
        <dbReference type="ARBA" id="ARBA00022989"/>
    </source>
</evidence>
<dbReference type="Proteomes" id="UP000189857">
    <property type="component" value="Unassembled WGS sequence"/>
</dbReference>
<organism evidence="8 9">
    <name type="scientific">Eubacterium ruminantium</name>
    <dbReference type="NCBI Taxonomy" id="42322"/>
    <lineage>
        <taxon>Bacteria</taxon>
        <taxon>Bacillati</taxon>
        <taxon>Bacillota</taxon>
        <taxon>Clostridia</taxon>
        <taxon>Eubacteriales</taxon>
        <taxon>Eubacteriaceae</taxon>
        <taxon>Eubacterium</taxon>
    </lineage>
</organism>
<dbReference type="Gene3D" id="3.40.1710.10">
    <property type="entry name" value="abc type-2 transporter like domain"/>
    <property type="match status" value="1"/>
</dbReference>
<evidence type="ECO:0000256" key="1">
    <source>
        <dbReference type="ARBA" id="ARBA00004651"/>
    </source>
</evidence>
<feature type="transmembrane region" description="Helical" evidence="6">
    <location>
        <begin position="220"/>
        <end position="238"/>
    </location>
</feature>
<protein>
    <submittedName>
        <fullName evidence="8">ABC-2 family transporter protein</fullName>
    </submittedName>
</protein>
<comment type="subcellular location">
    <subcellularLocation>
        <location evidence="1">Cell membrane</location>
        <topology evidence="1">Multi-pass membrane protein</topology>
    </subcellularLocation>
</comment>
<dbReference type="InterPro" id="IPR013525">
    <property type="entry name" value="ABC2_TM"/>
</dbReference>
<reference evidence="8 9" key="1">
    <citation type="submission" date="2017-02" db="EMBL/GenBank/DDBJ databases">
        <authorList>
            <person name="Peterson S.W."/>
        </authorList>
    </citation>
    <scope>NUCLEOTIDE SEQUENCE [LARGE SCALE GENOMIC DNA]</scope>
    <source>
        <strain evidence="8 9">ATCC 17233</strain>
    </source>
</reference>
<dbReference type="Pfam" id="PF12698">
    <property type="entry name" value="ABC2_membrane_3"/>
    <property type="match status" value="1"/>
</dbReference>
<evidence type="ECO:0000259" key="7">
    <source>
        <dbReference type="Pfam" id="PF12698"/>
    </source>
</evidence>
<dbReference type="InterPro" id="IPR051449">
    <property type="entry name" value="ABC-2_transporter_component"/>
</dbReference>
<keyword evidence="3 6" id="KW-0812">Transmembrane</keyword>
<evidence type="ECO:0000256" key="5">
    <source>
        <dbReference type="ARBA" id="ARBA00023136"/>
    </source>
</evidence>
<keyword evidence="9" id="KW-1185">Reference proteome</keyword>
<gene>
    <name evidence="8" type="ORF">SAMN02745110_02021</name>
</gene>